<gene>
    <name evidence="1" type="ORF">M9Y10_030973</name>
</gene>
<dbReference type="PANTHER" id="PTHR45661:SF3">
    <property type="entry name" value="IG-LIKE DOMAIN-CONTAINING PROTEIN"/>
    <property type="match status" value="1"/>
</dbReference>
<accession>A0ABR2H1F5</accession>
<comment type="caution">
    <text evidence="1">The sequence shown here is derived from an EMBL/GenBank/DDBJ whole genome shotgun (WGS) entry which is preliminary data.</text>
</comment>
<dbReference type="SUPFAM" id="SSF52058">
    <property type="entry name" value="L domain-like"/>
    <property type="match status" value="1"/>
</dbReference>
<dbReference type="InterPro" id="IPR032675">
    <property type="entry name" value="LRR_dom_sf"/>
</dbReference>
<evidence type="ECO:0000313" key="2">
    <source>
        <dbReference type="Proteomes" id="UP001470230"/>
    </source>
</evidence>
<dbReference type="Pfam" id="PF13306">
    <property type="entry name" value="LRR_5"/>
    <property type="match status" value="4"/>
</dbReference>
<organism evidence="1 2">
    <name type="scientific">Tritrichomonas musculus</name>
    <dbReference type="NCBI Taxonomy" id="1915356"/>
    <lineage>
        <taxon>Eukaryota</taxon>
        <taxon>Metamonada</taxon>
        <taxon>Parabasalia</taxon>
        <taxon>Tritrichomonadida</taxon>
        <taxon>Tritrichomonadidae</taxon>
        <taxon>Tritrichomonas</taxon>
    </lineage>
</organism>
<dbReference type="EMBL" id="JAPFFF010000048">
    <property type="protein sequence ID" value="KAK8840040.1"/>
    <property type="molecule type" value="Genomic_DNA"/>
</dbReference>
<evidence type="ECO:0000313" key="1">
    <source>
        <dbReference type="EMBL" id="KAK8840040.1"/>
    </source>
</evidence>
<proteinExistence type="predicted"/>
<name>A0ABR2H1F5_9EUKA</name>
<dbReference type="Gene3D" id="3.80.10.10">
    <property type="entry name" value="Ribonuclease Inhibitor"/>
    <property type="match status" value="3"/>
</dbReference>
<reference evidence="1 2" key="1">
    <citation type="submission" date="2024-04" db="EMBL/GenBank/DDBJ databases">
        <title>Tritrichomonas musculus Genome.</title>
        <authorList>
            <person name="Alves-Ferreira E."/>
            <person name="Grigg M."/>
            <person name="Lorenzi H."/>
            <person name="Galac M."/>
        </authorList>
    </citation>
    <scope>NUCLEOTIDE SEQUENCE [LARGE SCALE GENOMIC DNA]</scope>
    <source>
        <strain evidence="1 2">EAF2021</strain>
    </source>
</reference>
<dbReference type="PANTHER" id="PTHR45661">
    <property type="entry name" value="SURFACE ANTIGEN"/>
    <property type="match status" value="1"/>
</dbReference>
<evidence type="ECO:0008006" key="3">
    <source>
        <dbReference type="Google" id="ProtNLM"/>
    </source>
</evidence>
<dbReference type="Proteomes" id="UP001470230">
    <property type="component" value="Unassembled WGS sequence"/>
</dbReference>
<protein>
    <recommendedName>
        <fullName evidence="3">Leucine-rich repeat domain-containing protein</fullName>
    </recommendedName>
</protein>
<dbReference type="InterPro" id="IPR053139">
    <property type="entry name" value="Surface_bspA-like"/>
</dbReference>
<dbReference type="InterPro" id="IPR026906">
    <property type="entry name" value="LRR_5"/>
</dbReference>
<sequence>MLINKSFENRDIKTSNTIQEVHIGSLIFSLNKEENTADVIGNDSAKGDIIIPKTIKYINQEFTVTTIKESSFQKSQVRSIQFPADSEVRTIERGSFASPLLKSLTLPASVAGLDRGWCFELPGLTKVRVHESSRRYKMRGKFIIGKSDPKSDRFDVLVFACRDMKSAVIPPSIARIDPYAFAYTKIEKIEIPPHITEICEGAFFNCKQLRKIDIPDDSQLRVVGRRSFYNTKIEKMSIPSFTELREGWRAAALKLGAIRVIECKQAGQRNISCYEDKFIVGKSDSKSDNFDVLIFAFRDIKSAAIPPFIRRISPYAFAYTKIESIEIPSHITEICEGAFFNCTQLRKIEFPEISELKAIGKGAFANSKIEYFTIPSHVKEICSDTFSFCFQLQKVDIQKNSELQKIEKNAFRCSLVESVTIPSGAALADGWCIGTSRLANVQIAEDSRRNLSYHENKFLLGKTCPGGGEFDVLEFARRDAKLAAVPPFVKRIGSYAFAYTQIDSIIIFSLCANLRVIEIEENSSMQSKNIFKFENKNAVIMIPVKMFDHLSL</sequence>
<keyword evidence="2" id="KW-1185">Reference proteome</keyword>